<dbReference type="Pfam" id="PF12041">
    <property type="entry name" value="DELLA"/>
    <property type="match status" value="1"/>
</dbReference>
<keyword evidence="4" id="KW-1185">Reference proteome</keyword>
<dbReference type="EMBL" id="JBFOLJ010000015">
    <property type="protein sequence ID" value="KAL2472914.1"/>
    <property type="molecule type" value="Genomic_DNA"/>
</dbReference>
<accession>A0ABD1QCY3</accession>
<gene>
    <name evidence="3" type="ORF">Fot_48650</name>
</gene>
<dbReference type="Proteomes" id="UP001604277">
    <property type="component" value="Unassembled WGS sequence"/>
</dbReference>
<comment type="caution">
    <text evidence="3">The sequence shown here is derived from an EMBL/GenBank/DDBJ whole genome shotgun (WGS) entry which is preliminary data.</text>
</comment>
<evidence type="ECO:0000313" key="4">
    <source>
        <dbReference type="Proteomes" id="UP001604277"/>
    </source>
</evidence>
<organism evidence="3 4">
    <name type="scientific">Forsythia ovata</name>
    <dbReference type="NCBI Taxonomy" id="205694"/>
    <lineage>
        <taxon>Eukaryota</taxon>
        <taxon>Viridiplantae</taxon>
        <taxon>Streptophyta</taxon>
        <taxon>Embryophyta</taxon>
        <taxon>Tracheophyta</taxon>
        <taxon>Spermatophyta</taxon>
        <taxon>Magnoliopsida</taxon>
        <taxon>eudicotyledons</taxon>
        <taxon>Gunneridae</taxon>
        <taxon>Pentapetalae</taxon>
        <taxon>asterids</taxon>
        <taxon>lamiids</taxon>
        <taxon>Lamiales</taxon>
        <taxon>Oleaceae</taxon>
        <taxon>Forsythieae</taxon>
        <taxon>Forsythia</taxon>
    </lineage>
</organism>
<evidence type="ECO:0000256" key="1">
    <source>
        <dbReference type="SAM" id="MobiDB-lite"/>
    </source>
</evidence>
<dbReference type="InterPro" id="IPR038088">
    <property type="entry name" value="DELLA_N_sf"/>
</dbReference>
<evidence type="ECO:0000259" key="2">
    <source>
        <dbReference type="Pfam" id="PF12041"/>
    </source>
</evidence>
<protein>
    <submittedName>
        <fullName evidence="3">DELLA protein GAI1-like</fullName>
    </submittedName>
</protein>
<dbReference type="InterPro" id="IPR021914">
    <property type="entry name" value="TF_DELLA_N"/>
</dbReference>
<dbReference type="Gene3D" id="1.10.10.1290">
    <property type="entry name" value="Transcriptional regulator DELLA, N-terminal domain"/>
    <property type="match status" value="1"/>
</dbReference>
<proteinExistence type="predicted"/>
<feature type="domain" description="Transcriptional factor DELLA N-terminal" evidence="2">
    <location>
        <begin position="7"/>
        <end position="29"/>
    </location>
</feature>
<dbReference type="AlphaFoldDB" id="A0ABD1QCY3"/>
<sequence>MAFSNSIETVHYNPSYLSSWLESMISELIHLPNFDSFNSIVQDRFLESSTVTSINSHSHNSLNSHGRAQIFVSIPGKAVYPTSQQHPPPNRHSISHKPKR</sequence>
<reference evidence="4" key="1">
    <citation type="submission" date="2024-07" db="EMBL/GenBank/DDBJ databases">
        <title>Two chromosome-level genome assemblies of Korean endemic species Abeliophyllum distichum and Forsythia ovata (Oleaceae).</title>
        <authorList>
            <person name="Jang H."/>
        </authorList>
    </citation>
    <scope>NUCLEOTIDE SEQUENCE [LARGE SCALE GENOMIC DNA]</scope>
</reference>
<feature type="region of interest" description="Disordered" evidence="1">
    <location>
        <begin position="79"/>
        <end position="100"/>
    </location>
</feature>
<name>A0ABD1QCY3_9LAMI</name>
<evidence type="ECO:0000313" key="3">
    <source>
        <dbReference type="EMBL" id="KAL2472914.1"/>
    </source>
</evidence>